<accession>A0A6S6M260</accession>
<dbReference type="EMBL" id="AP023213">
    <property type="protein sequence ID" value="BCG45694.1"/>
    <property type="molecule type" value="Genomic_DNA"/>
</dbReference>
<sequence>MKKTTVALLLLALAAAPALGAEKRWVVSEGTELKAEQSVSAAKVAELPVGAELTLVEGAGRWLKVQSADGKEGWVYAGRVSDTQPVAEVGGGEGLFGDSLQKSQINTAKADSARSIRGLSPEVAQYAKQRGTPEALKKELDKILSRKVSDKEVRTFLKEGKIGEYAQ</sequence>
<dbReference type="Proteomes" id="UP000515472">
    <property type="component" value="Chromosome"/>
</dbReference>
<dbReference type="RefSeq" id="WP_085814055.1">
    <property type="nucleotide sequence ID" value="NZ_AP023213.1"/>
</dbReference>
<feature type="chain" id="PRO_5028110268" description="SH3b domain-containing protein" evidence="1">
    <location>
        <begin position="21"/>
        <end position="167"/>
    </location>
</feature>
<proteinExistence type="predicted"/>
<evidence type="ECO:0000313" key="4">
    <source>
        <dbReference type="Proteomes" id="UP000515472"/>
    </source>
</evidence>
<name>A0A6S6M260_9BACT</name>
<dbReference type="InterPro" id="IPR003646">
    <property type="entry name" value="SH3-like_bac-type"/>
</dbReference>
<dbReference type="AlphaFoldDB" id="A0A6S6M260"/>
<dbReference type="SMART" id="SM00287">
    <property type="entry name" value="SH3b"/>
    <property type="match status" value="1"/>
</dbReference>
<reference evidence="3 4" key="1">
    <citation type="submission" date="2020-06" db="EMBL/GenBank/DDBJ databases">
        <title>Interaction of electrochemicaly active bacteria, Geobacter bremensis R4 on different carbon anode.</title>
        <authorList>
            <person name="Meng L."/>
            <person name="Yoshida N."/>
        </authorList>
    </citation>
    <scope>NUCLEOTIDE SEQUENCE [LARGE SCALE GENOMIC DNA]</scope>
    <source>
        <strain evidence="3 4">R4</strain>
    </source>
</reference>
<feature type="domain" description="SH3b" evidence="2">
    <location>
        <begin position="21"/>
        <end position="84"/>
    </location>
</feature>
<organism evidence="3 4">
    <name type="scientific">Citrifermentans bremense</name>
    <dbReference type="NCBI Taxonomy" id="60035"/>
    <lineage>
        <taxon>Bacteria</taxon>
        <taxon>Pseudomonadati</taxon>
        <taxon>Thermodesulfobacteriota</taxon>
        <taxon>Desulfuromonadia</taxon>
        <taxon>Geobacterales</taxon>
        <taxon>Geobacteraceae</taxon>
        <taxon>Citrifermentans</taxon>
    </lineage>
</organism>
<gene>
    <name evidence="3" type="ORF">GEOBRER4_n0457</name>
</gene>
<protein>
    <recommendedName>
        <fullName evidence="2">SH3b domain-containing protein</fullName>
    </recommendedName>
</protein>
<evidence type="ECO:0000313" key="3">
    <source>
        <dbReference type="EMBL" id="BCG45694.1"/>
    </source>
</evidence>
<feature type="signal peptide" evidence="1">
    <location>
        <begin position="1"/>
        <end position="20"/>
    </location>
</feature>
<keyword evidence="1" id="KW-0732">Signal</keyword>
<keyword evidence="4" id="KW-1185">Reference proteome</keyword>
<dbReference type="Pfam" id="PF08239">
    <property type="entry name" value="SH3_3"/>
    <property type="match status" value="1"/>
</dbReference>
<dbReference type="KEGG" id="gbn:GEOBRER4_04440"/>
<dbReference type="Gene3D" id="2.30.30.40">
    <property type="entry name" value="SH3 Domains"/>
    <property type="match status" value="1"/>
</dbReference>
<evidence type="ECO:0000259" key="2">
    <source>
        <dbReference type="PROSITE" id="PS51781"/>
    </source>
</evidence>
<dbReference type="PROSITE" id="PS51781">
    <property type="entry name" value="SH3B"/>
    <property type="match status" value="1"/>
</dbReference>
<evidence type="ECO:0000256" key="1">
    <source>
        <dbReference type="SAM" id="SignalP"/>
    </source>
</evidence>